<reference evidence="5 6" key="1">
    <citation type="journal article" date="2012" name="J. Bacteriol.">
        <title>De Novo Genome Project of Cupriavidus basilensis OR16.</title>
        <authorList>
            <person name="Cserhati M."/>
            <person name="Kriszt B."/>
            <person name="Szoboszlay S."/>
            <person name="Toth A."/>
            <person name="Szabo I."/>
            <person name="Tancsics A."/>
            <person name="Nagy I."/>
            <person name="Horvath B."/>
            <person name="Nagy I."/>
            <person name="Kukolya J."/>
        </authorList>
    </citation>
    <scope>NUCLEOTIDE SEQUENCE [LARGE SCALE GENOMIC DNA]</scope>
    <source>
        <strain evidence="5 6">OR16</strain>
    </source>
</reference>
<feature type="binding site" evidence="3">
    <location>
        <position position="108"/>
    </location>
    <ligand>
        <name>Zn(2+)</name>
        <dbReference type="ChEBI" id="CHEBI:29105"/>
        <label>2</label>
    </ligand>
</feature>
<dbReference type="InterPro" id="IPR036264">
    <property type="entry name" value="Bact_exopeptidase_dim_dom"/>
</dbReference>
<feature type="binding site" evidence="3">
    <location>
        <position position="396"/>
    </location>
    <ligand>
        <name>Zn(2+)</name>
        <dbReference type="ChEBI" id="CHEBI:29105"/>
        <label>2</label>
    </ligand>
</feature>
<sequence length="425" mass="45492">MTAQHPQQAIQATHTPRAPRIHPERLLQSLDDLARLGAIEGGGVCRLALTNADELGRDWTVARMQALGMAVTIDAIGNGVAVYAGTEDLPPVMIGSHIDTVRTGGRYDGSYGVLAGLEVIATLRDAGLRTRRPIAVAFFTNAAGVRFQPDMMGSLVYAGGLPLADALAATSIGGTTVGAELQRIGYSGQAPVGEPRVDSFVELHIEQGPALDLRDLRIGVVESVQGISWTEFTIDGMSNSAGTTPMDLRHDAGYAAMRIASFVHDLALRYGDSQLGTVGAMRFEPNKINVIPKRATFTVDLRNTDDQLLAQAEAEVLAFAEQACQAEILNLSYRLLARLEPVAFHPMVTDLIEQETASLGLSHMRMPSGAGHDAQMLARVCPSGMIFVPSVKGLSHDVREFTEPDDLVNGAQILLQVVVRLADRP</sequence>
<feature type="compositionally biased region" description="Polar residues" evidence="4">
    <location>
        <begin position="1"/>
        <end position="14"/>
    </location>
</feature>
<dbReference type="SUPFAM" id="SSF53187">
    <property type="entry name" value="Zn-dependent exopeptidases"/>
    <property type="match status" value="1"/>
</dbReference>
<proteinExistence type="inferred from homology"/>
<dbReference type="PATRIC" id="fig|1127483.3.peg.2671"/>
<dbReference type="EMBL" id="AHJE01000030">
    <property type="protein sequence ID" value="EHP42633.1"/>
    <property type="molecule type" value="Genomic_DNA"/>
</dbReference>
<dbReference type="Gene3D" id="3.40.630.10">
    <property type="entry name" value="Zn peptidases"/>
    <property type="match status" value="1"/>
</dbReference>
<dbReference type="SUPFAM" id="SSF55031">
    <property type="entry name" value="Bacterial exopeptidase dimerisation domain"/>
    <property type="match status" value="1"/>
</dbReference>
<dbReference type="CDD" id="cd03884">
    <property type="entry name" value="M20_bAS"/>
    <property type="match status" value="1"/>
</dbReference>
<keyword evidence="3" id="KW-0479">Metal-binding</keyword>
<evidence type="ECO:0000313" key="5">
    <source>
        <dbReference type="EMBL" id="EHP42633.1"/>
    </source>
</evidence>
<comment type="similarity">
    <text evidence="1">Belongs to the peptidase M20 family.</text>
</comment>
<dbReference type="GO" id="GO:0046872">
    <property type="term" value="F:metal ion binding"/>
    <property type="evidence" value="ECO:0007669"/>
    <property type="project" value="UniProtKB-KW"/>
</dbReference>
<dbReference type="RefSeq" id="WP_006158287.1">
    <property type="nucleotide sequence ID" value="NZ_AHJE01000030.1"/>
</dbReference>
<feature type="binding site" evidence="3">
    <location>
        <position position="97"/>
    </location>
    <ligand>
        <name>Zn(2+)</name>
        <dbReference type="ChEBI" id="CHEBI:29105"/>
        <label>1</label>
    </ligand>
</feature>
<gene>
    <name evidence="5" type="ORF">OR16_13309</name>
</gene>
<dbReference type="NCBIfam" id="TIGR01879">
    <property type="entry name" value="hydantase"/>
    <property type="match status" value="1"/>
</dbReference>
<accession>H1S4F0</accession>
<dbReference type="PIRSF" id="PIRSF001235">
    <property type="entry name" value="Amidase_carbamoylase"/>
    <property type="match status" value="1"/>
</dbReference>
<dbReference type="NCBIfam" id="NF006771">
    <property type="entry name" value="PRK09290.1-5"/>
    <property type="match status" value="1"/>
</dbReference>
<evidence type="ECO:0000256" key="3">
    <source>
        <dbReference type="PIRSR" id="PIRSR001235-1"/>
    </source>
</evidence>
<dbReference type="AlphaFoldDB" id="H1S4F0"/>
<dbReference type="Proteomes" id="UP000005808">
    <property type="component" value="Unassembled WGS sequence"/>
</dbReference>
<dbReference type="PANTHER" id="PTHR32494:SF5">
    <property type="entry name" value="ALLANTOATE AMIDOHYDROLASE"/>
    <property type="match status" value="1"/>
</dbReference>
<evidence type="ECO:0000256" key="2">
    <source>
        <dbReference type="ARBA" id="ARBA00022801"/>
    </source>
</evidence>
<keyword evidence="2 5" id="KW-0378">Hydrolase</keyword>
<name>H1S4F0_9BURK</name>
<dbReference type="InterPro" id="IPR002933">
    <property type="entry name" value="Peptidase_M20"/>
</dbReference>
<dbReference type="OrthoDB" id="9808195at2"/>
<dbReference type="InterPro" id="IPR010158">
    <property type="entry name" value="Amidase_Cbmase"/>
</dbReference>
<comment type="cofactor">
    <cofactor evidence="3">
        <name>Zn(2+)</name>
        <dbReference type="ChEBI" id="CHEBI:29105"/>
    </cofactor>
    <text evidence="3">Binds 2 Zn(2+) ions per subunit.</text>
</comment>
<evidence type="ECO:0000313" key="6">
    <source>
        <dbReference type="Proteomes" id="UP000005808"/>
    </source>
</evidence>
<dbReference type="GO" id="GO:0016813">
    <property type="term" value="F:hydrolase activity, acting on carbon-nitrogen (but not peptide) bonds, in linear amidines"/>
    <property type="evidence" value="ECO:0007669"/>
    <property type="project" value="InterPro"/>
</dbReference>
<evidence type="ECO:0000256" key="4">
    <source>
        <dbReference type="SAM" id="MobiDB-lite"/>
    </source>
</evidence>
<organism evidence="5 6">
    <name type="scientific">Cupriavidus basilensis OR16</name>
    <dbReference type="NCBI Taxonomy" id="1127483"/>
    <lineage>
        <taxon>Bacteria</taxon>
        <taxon>Pseudomonadati</taxon>
        <taxon>Pseudomonadota</taxon>
        <taxon>Betaproteobacteria</taxon>
        <taxon>Burkholderiales</taxon>
        <taxon>Burkholderiaceae</taxon>
        <taxon>Cupriavidus</taxon>
    </lineage>
</organism>
<protein>
    <submittedName>
        <fullName evidence="5">Allantoate amidohydrolase</fullName>
    </submittedName>
</protein>
<keyword evidence="3" id="KW-0862">Zinc</keyword>
<feature type="binding site" evidence="3">
    <location>
        <position position="108"/>
    </location>
    <ligand>
        <name>Zn(2+)</name>
        <dbReference type="ChEBI" id="CHEBI:29105"/>
        <label>1</label>
    </ligand>
</feature>
<dbReference type="Pfam" id="PF01546">
    <property type="entry name" value="Peptidase_M20"/>
    <property type="match status" value="1"/>
</dbReference>
<comment type="caution">
    <text evidence="5">The sequence shown here is derived from an EMBL/GenBank/DDBJ whole genome shotgun (WGS) entry which is preliminary data.</text>
</comment>
<dbReference type="Gene3D" id="3.30.70.360">
    <property type="match status" value="1"/>
</dbReference>
<evidence type="ECO:0000256" key="1">
    <source>
        <dbReference type="ARBA" id="ARBA00006153"/>
    </source>
</evidence>
<dbReference type="PANTHER" id="PTHR32494">
    <property type="entry name" value="ALLANTOATE DEIMINASE-RELATED"/>
    <property type="match status" value="1"/>
</dbReference>
<feature type="region of interest" description="Disordered" evidence="4">
    <location>
        <begin position="1"/>
        <end position="20"/>
    </location>
</feature>
<feature type="binding site" evidence="3">
    <location>
        <position position="204"/>
    </location>
    <ligand>
        <name>Zn(2+)</name>
        <dbReference type="ChEBI" id="CHEBI:29105"/>
        <label>1</label>
    </ligand>
</feature>